<dbReference type="GeneID" id="184806"/>
<dbReference type="PANTHER" id="PTHR47629:SF1">
    <property type="entry name" value="C-TYPE LECTIN DOMAIN-CONTAINING PROTEIN-RELATED"/>
    <property type="match status" value="1"/>
</dbReference>
<dbReference type="OrthoDB" id="5855627at2759"/>
<dbReference type="WormBase" id="F22B3.5a">
    <property type="protein sequence ID" value="CE50281"/>
    <property type="gene ID" value="WBGene00009036"/>
</dbReference>
<evidence type="ECO:0000313" key="4">
    <source>
        <dbReference type="WormBase" id="F22B3.5a"/>
    </source>
</evidence>
<dbReference type="EMBL" id="BX284604">
    <property type="protein sequence ID" value="CAA92737.4"/>
    <property type="molecule type" value="Genomic_DNA"/>
</dbReference>
<reference evidence="2 3" key="1">
    <citation type="journal article" date="1998" name="Science">
        <title>Genome sequence of the nematode C. elegans: a platform for investigating biology.</title>
        <authorList>
            <consortium name="The C. elegans sequencing consortium"/>
            <person name="Sulson J.E."/>
            <person name="Waterston R."/>
        </authorList>
    </citation>
    <scope>NUCLEOTIDE SEQUENCE [LARGE SCALE GENOMIC DNA]</scope>
    <source>
        <strain evidence="2 3">Bristol N2</strain>
    </source>
</reference>
<evidence type="ECO:0000256" key="1">
    <source>
        <dbReference type="SAM" id="Phobius"/>
    </source>
</evidence>
<evidence type="ECO:0000313" key="2">
    <source>
        <dbReference type="EMBL" id="CAA92737.4"/>
    </source>
</evidence>
<dbReference type="KEGG" id="cel:CELE_F22B3.5"/>
<keyword evidence="1" id="KW-0472">Membrane</keyword>
<protein>
    <submittedName>
        <fullName evidence="2">C-type LECtin</fullName>
    </submittedName>
</protein>
<accession>Q19701</accession>
<dbReference type="RefSeq" id="NP_001255549.2">
    <property type="nucleotide sequence ID" value="NM_001268620.2"/>
</dbReference>
<name>Q19701_CAEEL</name>
<dbReference type="AlphaFoldDB" id="Q19701"/>
<dbReference type="Proteomes" id="UP000001940">
    <property type="component" value="Chromosome IV"/>
</dbReference>
<dbReference type="eggNOG" id="ENOG502TKKE">
    <property type="taxonomic scope" value="Eukaryota"/>
</dbReference>
<keyword evidence="1" id="KW-0812">Transmembrane</keyword>
<keyword evidence="1" id="KW-1133">Transmembrane helix</keyword>
<keyword evidence="3" id="KW-1185">Reference proteome</keyword>
<dbReference type="AGR" id="WB:WBGene00009036"/>
<dbReference type="CTD" id="184806"/>
<dbReference type="PaxDb" id="6239-F22B3.5a"/>
<dbReference type="PANTHER" id="PTHR47629">
    <property type="entry name" value="C-TYPE LECTIN-RELATED"/>
    <property type="match status" value="1"/>
</dbReference>
<sequence>MLLYFQKMIFSLIFLGFASFVGSKLTMIVVYGVPSSSKNKCSLFRDLLCKFLKGAVNIKNAVGYTYNEAVNACANTSCYPTSVSYLEELSYFTVIAHQNIGRTLSTITYVRIDGIRTSACQATPATSKCMSTEGFKFLGPPPKNFDNYDWVTDPSAKRTKDDNCIVMVVNGIRSIKMDVPALEPVRHRHKCSSVRNLRGFNVMCCRNVIYK</sequence>
<gene>
    <name evidence="2" type="ORF">CELE_F22B3.5</name>
    <name evidence="2 4" type="ORF">F22B3.5</name>
</gene>
<feature type="transmembrane region" description="Helical" evidence="1">
    <location>
        <begin position="12"/>
        <end position="33"/>
    </location>
</feature>
<proteinExistence type="predicted"/>
<dbReference type="InParanoid" id="Q19701"/>
<evidence type="ECO:0000313" key="3">
    <source>
        <dbReference type="Proteomes" id="UP000001940"/>
    </source>
</evidence>
<dbReference type="HOGENOM" id="CLU_1403606_0_0_1"/>
<organism evidence="2 3">
    <name type="scientific">Caenorhabditis elegans</name>
    <dbReference type="NCBI Taxonomy" id="6239"/>
    <lineage>
        <taxon>Eukaryota</taxon>
        <taxon>Metazoa</taxon>
        <taxon>Ecdysozoa</taxon>
        <taxon>Nematoda</taxon>
        <taxon>Chromadorea</taxon>
        <taxon>Rhabditida</taxon>
        <taxon>Rhabditina</taxon>
        <taxon>Rhabditomorpha</taxon>
        <taxon>Rhabditoidea</taxon>
        <taxon>Rhabditidae</taxon>
        <taxon>Peloderinae</taxon>
        <taxon>Caenorhabditis</taxon>
    </lineage>
</organism>
<dbReference type="UCSC" id="F22B3.5">
    <property type="organism name" value="c. elegans"/>
</dbReference>